<dbReference type="AlphaFoldDB" id="A0A4R6IC96"/>
<evidence type="ECO:0000313" key="2">
    <source>
        <dbReference type="EMBL" id="TDO19187.1"/>
    </source>
</evidence>
<dbReference type="Proteomes" id="UP000295499">
    <property type="component" value="Unassembled WGS sequence"/>
</dbReference>
<name>A0A4R6IC96_9SPHI</name>
<feature type="transmembrane region" description="Helical" evidence="1">
    <location>
        <begin position="35"/>
        <end position="55"/>
    </location>
</feature>
<keyword evidence="1" id="KW-1133">Transmembrane helix</keyword>
<accession>A0A4R6IC96</accession>
<keyword evidence="1" id="KW-0812">Transmembrane</keyword>
<protein>
    <submittedName>
        <fullName evidence="2">Uncharacterized protein</fullName>
    </submittedName>
</protein>
<evidence type="ECO:0000313" key="3">
    <source>
        <dbReference type="Proteomes" id="UP000295499"/>
    </source>
</evidence>
<proteinExistence type="predicted"/>
<gene>
    <name evidence="2" type="ORF">CLV32_4426</name>
</gene>
<sequence>MIKEENKQNFNWVYGVLGLFSGILIAASISGSFLWSLFGGILGLIFGAVFLNSIVKGRSY</sequence>
<keyword evidence="1" id="KW-0472">Membrane</keyword>
<organism evidence="2 3">
    <name type="scientific">Pedobacter duraquae</name>
    <dbReference type="NCBI Taxonomy" id="425511"/>
    <lineage>
        <taxon>Bacteria</taxon>
        <taxon>Pseudomonadati</taxon>
        <taxon>Bacteroidota</taxon>
        <taxon>Sphingobacteriia</taxon>
        <taxon>Sphingobacteriales</taxon>
        <taxon>Sphingobacteriaceae</taxon>
        <taxon>Pedobacter</taxon>
    </lineage>
</organism>
<dbReference type="EMBL" id="SNWM01000007">
    <property type="protein sequence ID" value="TDO19187.1"/>
    <property type="molecule type" value="Genomic_DNA"/>
</dbReference>
<comment type="caution">
    <text evidence="2">The sequence shown here is derived from an EMBL/GenBank/DDBJ whole genome shotgun (WGS) entry which is preliminary data.</text>
</comment>
<evidence type="ECO:0000256" key="1">
    <source>
        <dbReference type="SAM" id="Phobius"/>
    </source>
</evidence>
<keyword evidence="3" id="KW-1185">Reference proteome</keyword>
<reference evidence="2 3" key="1">
    <citation type="submission" date="2019-03" db="EMBL/GenBank/DDBJ databases">
        <title>Genomic Encyclopedia of Archaeal and Bacterial Type Strains, Phase II (KMG-II): from individual species to whole genera.</title>
        <authorList>
            <person name="Goeker M."/>
        </authorList>
    </citation>
    <scope>NUCLEOTIDE SEQUENCE [LARGE SCALE GENOMIC DNA]</scope>
    <source>
        <strain evidence="2 3">DSM 19034</strain>
    </source>
</reference>
<feature type="transmembrane region" description="Helical" evidence="1">
    <location>
        <begin position="12"/>
        <end position="29"/>
    </location>
</feature>
<dbReference type="RefSeq" id="WP_133559031.1">
    <property type="nucleotide sequence ID" value="NZ_SNWM01000007.1"/>
</dbReference>